<feature type="domain" description="FAM20 C-terminal" evidence="9">
    <location>
        <begin position="142"/>
        <end position="359"/>
    </location>
</feature>
<feature type="binding site" evidence="7">
    <location>
        <position position="268"/>
    </location>
    <ligand>
        <name>ATP</name>
        <dbReference type="ChEBI" id="CHEBI:30616"/>
    </ligand>
</feature>
<dbReference type="Proteomes" id="UP000828236">
    <property type="component" value="Unassembled WGS sequence"/>
</dbReference>
<keyword evidence="7" id="KW-0067">ATP-binding</keyword>
<name>A0A9D4SME3_DERFA</name>
<feature type="active site" evidence="6">
    <location>
        <position position="248"/>
    </location>
</feature>
<feature type="binding site" evidence="8">
    <location>
        <position position="96"/>
    </location>
    <ligand>
        <name>Mn(2+)</name>
        <dbReference type="ChEBI" id="CHEBI:29035"/>
    </ligand>
</feature>
<protein>
    <submittedName>
        <fullName evidence="10">Extracellular serine/threonine protein isoform x1</fullName>
    </submittedName>
</protein>
<organism evidence="10">
    <name type="scientific">Dermatophagoides farinae</name>
    <name type="common">American house dust mite</name>
    <dbReference type="NCBI Taxonomy" id="6954"/>
    <lineage>
        <taxon>Eukaryota</taxon>
        <taxon>Metazoa</taxon>
        <taxon>Ecdysozoa</taxon>
        <taxon>Arthropoda</taxon>
        <taxon>Chelicerata</taxon>
        <taxon>Arachnida</taxon>
        <taxon>Acari</taxon>
        <taxon>Acariformes</taxon>
        <taxon>Sarcoptiformes</taxon>
        <taxon>Astigmata</taxon>
        <taxon>Psoroptidia</taxon>
        <taxon>Analgoidea</taxon>
        <taxon>Pyroglyphidae</taxon>
        <taxon>Dermatophagoidinae</taxon>
        <taxon>Dermatophagoides</taxon>
    </lineage>
</organism>
<feature type="binding site" evidence="7">
    <location>
        <position position="253"/>
    </location>
    <ligand>
        <name>ATP</name>
        <dbReference type="ChEBI" id="CHEBI:30616"/>
    </ligand>
</feature>
<dbReference type="GO" id="GO:0005794">
    <property type="term" value="C:Golgi apparatus"/>
    <property type="evidence" value="ECO:0007669"/>
    <property type="project" value="UniProtKB-SubCell"/>
</dbReference>
<dbReference type="Pfam" id="PF06702">
    <property type="entry name" value="Fam20C"/>
    <property type="match status" value="1"/>
</dbReference>
<keyword evidence="8" id="KW-0479">Metal-binding</keyword>
<dbReference type="InterPro" id="IPR024869">
    <property type="entry name" value="FAM20"/>
</dbReference>
<evidence type="ECO:0000313" key="10">
    <source>
        <dbReference type="EMBL" id="KAH7646480.1"/>
    </source>
</evidence>
<keyword evidence="3" id="KW-0333">Golgi apparatus</keyword>
<evidence type="ECO:0000256" key="3">
    <source>
        <dbReference type="ARBA" id="ARBA00023034"/>
    </source>
</evidence>
<keyword evidence="5" id="KW-0325">Glycoprotein</keyword>
<accession>A0A9D4SME3</accession>
<feature type="binding site" evidence="7">
    <location>
        <position position="96"/>
    </location>
    <ligand>
        <name>ATP</name>
        <dbReference type="ChEBI" id="CHEBI:30616"/>
    </ligand>
</feature>
<keyword evidence="7" id="KW-0547">Nucleotide-binding</keyword>
<dbReference type="EMBL" id="SDOV01000001">
    <property type="protein sequence ID" value="KAH7646480.1"/>
    <property type="molecule type" value="Genomic_DNA"/>
</dbReference>
<feature type="binding site" evidence="8">
    <location>
        <position position="268"/>
    </location>
    <ligand>
        <name>Mn(2+)</name>
        <dbReference type="ChEBI" id="CHEBI:29035"/>
    </ligand>
</feature>
<dbReference type="PANTHER" id="PTHR12450:SF22">
    <property type="entry name" value="EXTRACELLULAR SERINE_THREONINE PROTEIN CG31145"/>
    <property type="match status" value="1"/>
</dbReference>
<comment type="cofactor">
    <cofactor evidence="8">
        <name>Mn(2+)</name>
        <dbReference type="ChEBI" id="CHEBI:29035"/>
    </cofactor>
</comment>
<evidence type="ECO:0000256" key="2">
    <source>
        <dbReference type="ARBA" id="ARBA00006557"/>
    </source>
</evidence>
<dbReference type="InterPro" id="IPR009581">
    <property type="entry name" value="FAM20_C"/>
</dbReference>
<evidence type="ECO:0000256" key="5">
    <source>
        <dbReference type="ARBA" id="ARBA00023180"/>
    </source>
</evidence>
<feature type="binding site" evidence="7">
    <location>
        <position position="75"/>
    </location>
    <ligand>
        <name>ATP</name>
        <dbReference type="ChEBI" id="CHEBI:30616"/>
    </ligand>
</feature>
<dbReference type="CDD" id="cd10314">
    <property type="entry name" value="FAM20_C"/>
    <property type="match status" value="1"/>
</dbReference>
<comment type="subcellular location">
    <subcellularLocation>
        <location evidence="1">Golgi apparatus</location>
    </subcellularLocation>
</comment>
<comment type="similarity">
    <text evidence="2">Belongs to the FAM20 family.</text>
</comment>
<feature type="binding site" evidence="7">
    <location>
        <position position="59"/>
    </location>
    <ligand>
        <name>ATP</name>
        <dbReference type="ChEBI" id="CHEBI:30616"/>
    </ligand>
</feature>
<evidence type="ECO:0000256" key="7">
    <source>
        <dbReference type="PIRSR" id="PIRSR624869-2"/>
    </source>
</evidence>
<comment type="caution">
    <text evidence="10">The sequence shown here is derived from an EMBL/GenBank/DDBJ whole genome shotgun (WGS) entry which is preliminary data.</text>
</comment>
<dbReference type="GO" id="GO:0005524">
    <property type="term" value="F:ATP binding"/>
    <property type="evidence" value="ECO:0007669"/>
    <property type="project" value="UniProtKB-KW"/>
</dbReference>
<evidence type="ECO:0000259" key="9">
    <source>
        <dbReference type="Pfam" id="PF06702"/>
    </source>
</evidence>
<evidence type="ECO:0000256" key="6">
    <source>
        <dbReference type="PIRSR" id="PIRSR624869-1"/>
    </source>
</evidence>
<keyword evidence="8" id="KW-0464">Manganese</keyword>
<dbReference type="GO" id="GO:0046872">
    <property type="term" value="F:metal ion binding"/>
    <property type="evidence" value="ECO:0007669"/>
    <property type="project" value="UniProtKB-KW"/>
</dbReference>
<reference evidence="10" key="1">
    <citation type="submission" date="2020-06" db="EMBL/GenBank/DDBJ databases">
        <authorList>
            <person name="Ji K."/>
            <person name="Li J."/>
        </authorList>
    </citation>
    <scope>NUCLEOTIDE SEQUENCE</scope>
    <source>
        <strain evidence="10">JKM2019</strain>
        <tissue evidence="10">Whole body</tissue>
    </source>
</reference>
<dbReference type="PANTHER" id="PTHR12450">
    <property type="entry name" value="DENTIN MATRIX PROTEIN 4 PROTEIN FAM20"/>
    <property type="match status" value="1"/>
</dbReference>
<evidence type="ECO:0000256" key="1">
    <source>
        <dbReference type="ARBA" id="ARBA00004555"/>
    </source>
</evidence>
<reference evidence="10" key="2">
    <citation type="journal article" date="2021" name="World Allergy Organ. J.">
        <title>Chromosome-level assembly of Dermatophagoides farinae genome and transcriptome reveals two novel allergens Der f 37 and Der f 39.</title>
        <authorList>
            <person name="Chen J."/>
            <person name="Cai Z."/>
            <person name="Fan D."/>
            <person name="Hu J."/>
            <person name="Hou Y."/>
            <person name="He Y."/>
            <person name="Zhang Z."/>
            <person name="Zhao Z."/>
            <person name="Gao P."/>
            <person name="Hu W."/>
            <person name="Sun J."/>
            <person name="Li J."/>
            <person name="Ji K."/>
        </authorList>
    </citation>
    <scope>NUCLEOTIDE SEQUENCE</scope>
    <source>
        <strain evidence="10">JKM2019</strain>
    </source>
</reference>
<evidence type="ECO:0000256" key="4">
    <source>
        <dbReference type="ARBA" id="ARBA00023157"/>
    </source>
</evidence>
<proteinExistence type="inferred from homology"/>
<dbReference type="AlphaFoldDB" id="A0A9D4SME3"/>
<feature type="binding site" evidence="7">
    <location>
        <begin position="178"/>
        <end position="181"/>
    </location>
    <ligand>
        <name>ATP</name>
        <dbReference type="ChEBI" id="CHEBI:30616"/>
    </ligand>
</feature>
<keyword evidence="4" id="KW-1015">Disulfide bond</keyword>
<dbReference type="GO" id="GO:0004674">
    <property type="term" value="F:protein serine/threonine kinase activity"/>
    <property type="evidence" value="ECO:0007669"/>
    <property type="project" value="TreeGrafter"/>
</dbReference>
<gene>
    <name evidence="10" type="ORF">HUG17_2018</name>
</gene>
<sequence length="365" mass="42516">MFFFLASSIQTNRTSWEEFYMDINERELYPENSQPLKRLLRDMAMLDIVHVAQKEGGTQLKLIINYENEGKALFKPMRFSRDKETDPNHFYFTDYERHNAEIAAFHLDRILGFRRTPPVIGRILNITSEIYAIADEDLIKTFFISPANNLCFHGKCGYYCDTAHAICGNPDTVEGSFAAFLPSKSIAPRKVYRHPYRRSYHKRRRATWENDPDYCDKYVRHAPPYNHGRRLADLMDMAVLDFLIGNMDRHHYETFKTLGNHSFIIHLDHGRGFGKAHHDEISILAPIIQCCMIRNSTLQRLIDLHNGQTPLSELMNKSLNMDPVSPILTIDHLLALDRRLPIILNVVRECTRKRPFQDVIISDGY</sequence>
<evidence type="ECO:0000256" key="8">
    <source>
        <dbReference type="PIRSR" id="PIRSR624869-3"/>
    </source>
</evidence>